<gene>
    <name evidence="6" type="ORF">ABID12_001938</name>
</gene>
<keyword evidence="7" id="KW-1185">Reference proteome</keyword>
<comment type="similarity">
    <text evidence="1">Belongs to the LysR transcriptional regulatory family.</text>
</comment>
<evidence type="ECO:0000256" key="4">
    <source>
        <dbReference type="ARBA" id="ARBA00023163"/>
    </source>
</evidence>
<evidence type="ECO:0000256" key="3">
    <source>
        <dbReference type="ARBA" id="ARBA00023125"/>
    </source>
</evidence>
<dbReference type="RefSeq" id="WP_354434042.1">
    <property type="nucleotide sequence ID" value="NZ_JBEPLY010000005.1"/>
</dbReference>
<sequence>MNWSKMPSLSALRAFDAVATHRSFSRAATGLNVTEAAIRQHVRGLENRLGLALVERTGRDIKLTPVGQKLADATHEGFGKIHSAVELLLAEETLRPLRVTVPPSFAENWLMPRLAEFWSDHPEIRIELVPSLNVLDMKHERLDLAIRYGHGDWGDCESRYLVSGEYLVVARTDTFSDKTCDDPASLKEQCWLFETGRTQHMRWVEKHGIEFNAATHRHYPTNSLVLSALRAGQGISLQSRALVQRDIDSGLLSVLYAEPSETLGYHAVVPPEPSPAVRKLLKWLENTT</sequence>
<dbReference type="PROSITE" id="PS50931">
    <property type="entry name" value="HTH_LYSR"/>
    <property type="match status" value="1"/>
</dbReference>
<protein>
    <submittedName>
        <fullName evidence="6">LysR family glycine cleavage system transcriptional activator</fullName>
    </submittedName>
</protein>
<dbReference type="InterPro" id="IPR000847">
    <property type="entry name" value="LysR_HTH_N"/>
</dbReference>
<keyword evidence="3" id="KW-0238">DNA-binding</keyword>
<dbReference type="Gene3D" id="3.40.190.10">
    <property type="entry name" value="Periplasmic binding protein-like II"/>
    <property type="match status" value="2"/>
</dbReference>
<dbReference type="InterPro" id="IPR058163">
    <property type="entry name" value="LysR-type_TF_proteobact-type"/>
</dbReference>
<evidence type="ECO:0000313" key="7">
    <source>
        <dbReference type="Proteomes" id="UP001549164"/>
    </source>
</evidence>
<reference evidence="6 7" key="1">
    <citation type="submission" date="2024-06" db="EMBL/GenBank/DDBJ databases">
        <title>Genomic Encyclopedia of Type Strains, Phase IV (KMG-IV): sequencing the most valuable type-strain genomes for metagenomic binning, comparative biology and taxonomic classification.</title>
        <authorList>
            <person name="Goeker M."/>
        </authorList>
    </citation>
    <scope>NUCLEOTIDE SEQUENCE [LARGE SCALE GENOMIC DNA]</scope>
    <source>
        <strain evidence="6 7">DSM 28102</strain>
    </source>
</reference>
<accession>A0ABV2IAQ6</accession>
<comment type="caution">
    <text evidence="6">The sequence shown here is derived from an EMBL/GenBank/DDBJ whole genome shotgun (WGS) entry which is preliminary data.</text>
</comment>
<dbReference type="Pfam" id="PF03466">
    <property type="entry name" value="LysR_substrate"/>
    <property type="match status" value="1"/>
</dbReference>
<evidence type="ECO:0000259" key="5">
    <source>
        <dbReference type="PROSITE" id="PS50931"/>
    </source>
</evidence>
<organism evidence="6 7">
    <name type="scientific">Martelella mangrovi</name>
    <dbReference type="NCBI Taxonomy" id="1397477"/>
    <lineage>
        <taxon>Bacteria</taxon>
        <taxon>Pseudomonadati</taxon>
        <taxon>Pseudomonadota</taxon>
        <taxon>Alphaproteobacteria</taxon>
        <taxon>Hyphomicrobiales</taxon>
        <taxon>Aurantimonadaceae</taxon>
        <taxon>Martelella</taxon>
    </lineage>
</organism>
<keyword evidence="4" id="KW-0804">Transcription</keyword>
<evidence type="ECO:0000256" key="2">
    <source>
        <dbReference type="ARBA" id="ARBA00023015"/>
    </source>
</evidence>
<dbReference type="SUPFAM" id="SSF53850">
    <property type="entry name" value="Periplasmic binding protein-like II"/>
    <property type="match status" value="1"/>
</dbReference>
<name>A0ABV2IAQ6_9HYPH</name>
<dbReference type="PRINTS" id="PR00039">
    <property type="entry name" value="HTHLYSR"/>
</dbReference>
<proteinExistence type="inferred from homology"/>
<dbReference type="Proteomes" id="UP001549164">
    <property type="component" value="Unassembled WGS sequence"/>
</dbReference>
<dbReference type="InterPro" id="IPR036388">
    <property type="entry name" value="WH-like_DNA-bd_sf"/>
</dbReference>
<dbReference type="PANTHER" id="PTHR30537:SF26">
    <property type="entry name" value="GLYCINE CLEAVAGE SYSTEM TRANSCRIPTIONAL ACTIVATOR"/>
    <property type="match status" value="1"/>
</dbReference>
<evidence type="ECO:0000256" key="1">
    <source>
        <dbReference type="ARBA" id="ARBA00009437"/>
    </source>
</evidence>
<dbReference type="Pfam" id="PF00126">
    <property type="entry name" value="HTH_1"/>
    <property type="match status" value="1"/>
</dbReference>
<feature type="domain" description="HTH lysR-type" evidence="5">
    <location>
        <begin position="7"/>
        <end position="64"/>
    </location>
</feature>
<dbReference type="InterPro" id="IPR005119">
    <property type="entry name" value="LysR_subst-bd"/>
</dbReference>
<dbReference type="InterPro" id="IPR036390">
    <property type="entry name" value="WH_DNA-bd_sf"/>
</dbReference>
<evidence type="ECO:0000313" key="6">
    <source>
        <dbReference type="EMBL" id="MET3599998.1"/>
    </source>
</evidence>
<keyword evidence="2" id="KW-0805">Transcription regulation</keyword>
<dbReference type="Gene3D" id="1.10.10.10">
    <property type="entry name" value="Winged helix-like DNA-binding domain superfamily/Winged helix DNA-binding domain"/>
    <property type="match status" value="1"/>
</dbReference>
<dbReference type="SUPFAM" id="SSF46785">
    <property type="entry name" value="Winged helix' DNA-binding domain"/>
    <property type="match status" value="1"/>
</dbReference>
<dbReference type="EMBL" id="JBEPLY010000005">
    <property type="protein sequence ID" value="MET3599998.1"/>
    <property type="molecule type" value="Genomic_DNA"/>
</dbReference>
<dbReference type="PANTHER" id="PTHR30537">
    <property type="entry name" value="HTH-TYPE TRANSCRIPTIONAL REGULATOR"/>
    <property type="match status" value="1"/>
</dbReference>